<accession>A0ABW4LN93</accession>
<comment type="caution">
    <text evidence="1">The sequence shown here is derived from an EMBL/GenBank/DDBJ whole genome shotgun (WGS) entry which is preliminary data.</text>
</comment>
<reference evidence="2" key="1">
    <citation type="journal article" date="2019" name="Int. J. Syst. Evol. Microbiol.">
        <title>The Global Catalogue of Microorganisms (GCM) 10K type strain sequencing project: providing services to taxonomists for standard genome sequencing and annotation.</title>
        <authorList>
            <consortium name="The Broad Institute Genomics Platform"/>
            <consortium name="The Broad Institute Genome Sequencing Center for Infectious Disease"/>
            <person name="Wu L."/>
            <person name="Ma J."/>
        </authorList>
    </citation>
    <scope>NUCLEOTIDE SEQUENCE [LARGE SCALE GENOMIC DNA]</scope>
    <source>
        <strain evidence="2">CCUG 49339</strain>
    </source>
</reference>
<evidence type="ECO:0000313" key="2">
    <source>
        <dbReference type="Proteomes" id="UP001597214"/>
    </source>
</evidence>
<name>A0ABW4LN93_9BACI</name>
<proteinExistence type="predicted"/>
<organism evidence="1 2">
    <name type="scientific">Bacillus salitolerans</name>
    <dbReference type="NCBI Taxonomy" id="1437434"/>
    <lineage>
        <taxon>Bacteria</taxon>
        <taxon>Bacillati</taxon>
        <taxon>Bacillota</taxon>
        <taxon>Bacilli</taxon>
        <taxon>Bacillales</taxon>
        <taxon>Bacillaceae</taxon>
        <taxon>Bacillus</taxon>
    </lineage>
</organism>
<dbReference type="Proteomes" id="UP001597214">
    <property type="component" value="Unassembled WGS sequence"/>
</dbReference>
<gene>
    <name evidence="1" type="ORF">ACFSCX_02775</name>
</gene>
<evidence type="ECO:0000313" key="1">
    <source>
        <dbReference type="EMBL" id="MFD1735478.1"/>
    </source>
</evidence>
<dbReference type="Gene3D" id="3.30.470.20">
    <property type="entry name" value="ATP-grasp fold, B domain"/>
    <property type="match status" value="1"/>
</dbReference>
<dbReference type="SUPFAM" id="SSF56059">
    <property type="entry name" value="Glutathione synthetase ATP-binding domain-like"/>
    <property type="match status" value="1"/>
</dbReference>
<protein>
    <submittedName>
        <fullName evidence="1">YheC/YheD family protein</fullName>
    </submittedName>
</protein>
<dbReference type="Pfam" id="PF14398">
    <property type="entry name" value="ATPgrasp_YheCD"/>
    <property type="match status" value="1"/>
</dbReference>
<dbReference type="InterPro" id="IPR026838">
    <property type="entry name" value="YheC/D"/>
</dbReference>
<dbReference type="EMBL" id="JBHUEM010000003">
    <property type="protein sequence ID" value="MFD1735478.1"/>
    <property type="molecule type" value="Genomic_DNA"/>
</dbReference>
<dbReference type="RefSeq" id="WP_377926577.1">
    <property type="nucleotide sequence ID" value="NZ_JBHUEM010000003.1"/>
</dbReference>
<keyword evidence="2" id="KW-1185">Reference proteome</keyword>
<sequence>MILIGMLHYRKSPEDERKAFACAAVAKMEGVEFIYFSYGGVDFAQKKIKGWDYEDGKWRQREVRFPDVIINISGPRTERQVELHRQLKESIPFTSFSVGNKMKVYKMVKKGKVFSDYLIHSEELKNEALLFSSLNQYKKIVIKPFSGNKGKNVLFLEKIDFNHFQLVDQEKKRMLSRVDLRELIRRLKRENRFLIQPYIECKTKAGLTYDFRLHVQKNGKGEWEVTLIYPRISGNQKLVSNVSSGGYRGELDMFLQDEFGDNYFDMKRTLEYFATSFSSHLDEQYQCSFDELGIDIGVDRNQKLWIFEVNWRPGSKHREFEVAKRLIPYAIYLVNGCEG</sequence>